<feature type="region of interest" description="Disordered" evidence="1">
    <location>
        <begin position="1"/>
        <end position="24"/>
    </location>
</feature>
<dbReference type="AlphaFoldDB" id="L1KI16"/>
<sequence length="79" mass="8615">MDGPPPENRHRRQLWPKAAAVATHESDVLAEVTERRLLTRNLQTVNAPTDPTVLEPVIAGVTTGSRGRAQCRRSAPVHG</sequence>
<accession>L1KI16</accession>
<comment type="caution">
    <text evidence="2">The sequence shown here is derived from an EMBL/GenBank/DDBJ whole genome shotgun (WGS) entry which is preliminary data.</text>
</comment>
<evidence type="ECO:0000313" key="2">
    <source>
        <dbReference type="EMBL" id="EKX60194.1"/>
    </source>
</evidence>
<dbReference type="EMBL" id="AEJC01000669">
    <property type="protein sequence ID" value="EKX60194.1"/>
    <property type="molecule type" value="Genomic_DNA"/>
</dbReference>
<dbReference type="Proteomes" id="UP000010411">
    <property type="component" value="Unassembled WGS sequence"/>
</dbReference>
<evidence type="ECO:0000256" key="1">
    <source>
        <dbReference type="SAM" id="MobiDB-lite"/>
    </source>
</evidence>
<gene>
    <name evidence="2" type="ORF">STRIP9103_04475</name>
</gene>
<keyword evidence="3" id="KW-1185">Reference proteome</keyword>
<organism evidence="2 3">
    <name type="scientific">Streptomyces ipomoeae 91-03</name>
    <dbReference type="NCBI Taxonomy" id="698759"/>
    <lineage>
        <taxon>Bacteria</taxon>
        <taxon>Bacillati</taxon>
        <taxon>Actinomycetota</taxon>
        <taxon>Actinomycetes</taxon>
        <taxon>Kitasatosporales</taxon>
        <taxon>Streptomycetaceae</taxon>
        <taxon>Streptomyces</taxon>
    </lineage>
</organism>
<proteinExistence type="predicted"/>
<reference evidence="2 3" key="1">
    <citation type="submission" date="2012-11" db="EMBL/GenBank/DDBJ databases">
        <authorList>
            <person name="Huguet-Tapia J.C."/>
            <person name="Durkin A.S."/>
            <person name="Pettis G.S."/>
            <person name="Badger J.H."/>
        </authorList>
    </citation>
    <scope>NUCLEOTIDE SEQUENCE [LARGE SCALE GENOMIC DNA]</scope>
    <source>
        <strain evidence="2 3">91-03</strain>
    </source>
</reference>
<protein>
    <submittedName>
        <fullName evidence="2">Uncharacterized protein</fullName>
    </submittedName>
</protein>
<dbReference type="PATRIC" id="fig|698759.3.peg.9068"/>
<evidence type="ECO:0000313" key="3">
    <source>
        <dbReference type="Proteomes" id="UP000010411"/>
    </source>
</evidence>
<name>L1KI16_9ACTN</name>